<dbReference type="Proteomes" id="UP000261948">
    <property type="component" value="Unassembled WGS sequence"/>
</dbReference>
<dbReference type="GO" id="GO:0005524">
    <property type="term" value="F:ATP binding"/>
    <property type="evidence" value="ECO:0007669"/>
    <property type="project" value="UniProtKB-KW"/>
</dbReference>
<dbReference type="NCBIfam" id="NF003587">
    <property type="entry name" value="PRK05253.1"/>
    <property type="match status" value="1"/>
</dbReference>
<comment type="similarity">
    <text evidence="1 6">Belongs to the PAPS reductase family. CysD subfamily.</text>
</comment>
<dbReference type="CDD" id="cd23946">
    <property type="entry name" value="Sulfate_adenylyltransferase_2"/>
    <property type="match status" value="1"/>
</dbReference>
<name>A0A373FPK7_COMTE</name>
<evidence type="ECO:0000256" key="3">
    <source>
        <dbReference type="ARBA" id="ARBA00022695"/>
    </source>
</evidence>
<keyword evidence="4 6" id="KW-0547">Nucleotide-binding</keyword>
<comment type="caution">
    <text evidence="8">The sequence shown here is derived from an EMBL/GenBank/DDBJ whole genome shotgun (WGS) entry which is preliminary data.</text>
</comment>
<dbReference type="EC" id="2.7.7.4" evidence="6"/>
<reference evidence="8 9" key="1">
    <citation type="submission" date="2018-08" db="EMBL/GenBank/DDBJ databases">
        <title>Comamonas testosteroni strain SWCO2.</title>
        <authorList>
            <person name="Jiang N."/>
            <person name="Zhang X.Z."/>
        </authorList>
    </citation>
    <scope>NUCLEOTIDE SEQUENCE [LARGE SCALE GENOMIC DNA]</scope>
    <source>
        <strain evidence="8 9">SWCO2</strain>
    </source>
</reference>
<dbReference type="InterPro" id="IPR002500">
    <property type="entry name" value="PAPS_reduct_dom"/>
</dbReference>
<dbReference type="InterPro" id="IPR014729">
    <property type="entry name" value="Rossmann-like_a/b/a_fold"/>
</dbReference>
<dbReference type="Pfam" id="PF01507">
    <property type="entry name" value="PAPS_reduct"/>
    <property type="match status" value="1"/>
</dbReference>
<keyword evidence="5 6" id="KW-0067">ATP-binding</keyword>
<keyword evidence="9" id="KW-1185">Reference proteome</keyword>
<accession>A0A373FPK7</accession>
<comment type="catalytic activity">
    <reaction evidence="6">
        <text>sulfate + ATP + H(+) = adenosine 5'-phosphosulfate + diphosphate</text>
        <dbReference type="Rhea" id="RHEA:18133"/>
        <dbReference type="ChEBI" id="CHEBI:15378"/>
        <dbReference type="ChEBI" id="CHEBI:16189"/>
        <dbReference type="ChEBI" id="CHEBI:30616"/>
        <dbReference type="ChEBI" id="CHEBI:33019"/>
        <dbReference type="ChEBI" id="CHEBI:58243"/>
        <dbReference type="EC" id="2.7.7.4"/>
    </reaction>
</comment>
<dbReference type="GO" id="GO:0004781">
    <property type="term" value="F:sulfate adenylyltransferase (ATP) activity"/>
    <property type="evidence" value="ECO:0007669"/>
    <property type="project" value="UniProtKB-UniRule"/>
</dbReference>
<evidence type="ECO:0000256" key="6">
    <source>
        <dbReference type="HAMAP-Rule" id="MF_00064"/>
    </source>
</evidence>
<evidence type="ECO:0000256" key="4">
    <source>
        <dbReference type="ARBA" id="ARBA00022741"/>
    </source>
</evidence>
<dbReference type="OrthoDB" id="9772604at2"/>
<dbReference type="Gene3D" id="3.40.50.620">
    <property type="entry name" value="HUPs"/>
    <property type="match status" value="1"/>
</dbReference>
<evidence type="ECO:0000313" key="9">
    <source>
        <dbReference type="Proteomes" id="UP000261948"/>
    </source>
</evidence>
<comment type="pathway">
    <text evidence="6">Sulfur metabolism; hydrogen sulfide biosynthesis; sulfite from sulfate: step 1/3.</text>
</comment>
<keyword evidence="3 6" id="KW-0548">Nucleotidyltransferase</keyword>
<dbReference type="PANTHER" id="PTHR43196">
    <property type="entry name" value="SULFATE ADENYLYLTRANSFERASE SUBUNIT 2"/>
    <property type="match status" value="1"/>
</dbReference>
<keyword evidence="2 6" id="KW-0808">Transferase</keyword>
<dbReference type="HAMAP" id="MF_00064">
    <property type="entry name" value="Sulf_adenylyltr_sub2"/>
    <property type="match status" value="1"/>
</dbReference>
<dbReference type="NCBIfam" id="TIGR02039">
    <property type="entry name" value="CysD"/>
    <property type="match status" value="1"/>
</dbReference>
<dbReference type="GO" id="GO:0070814">
    <property type="term" value="P:hydrogen sulfide biosynthetic process"/>
    <property type="evidence" value="ECO:0007669"/>
    <property type="project" value="UniProtKB-UniRule"/>
</dbReference>
<dbReference type="NCBIfam" id="NF009214">
    <property type="entry name" value="PRK12563.1"/>
    <property type="match status" value="1"/>
</dbReference>
<dbReference type="GO" id="GO:0000103">
    <property type="term" value="P:sulfate assimilation"/>
    <property type="evidence" value="ECO:0007669"/>
    <property type="project" value="UniProtKB-UniRule"/>
</dbReference>
<evidence type="ECO:0000256" key="2">
    <source>
        <dbReference type="ARBA" id="ARBA00022679"/>
    </source>
</evidence>
<dbReference type="AlphaFoldDB" id="A0A373FPK7"/>
<gene>
    <name evidence="6 8" type="primary">cysD</name>
    <name evidence="8" type="ORF">DZC30_09280</name>
</gene>
<dbReference type="InterPro" id="IPR050128">
    <property type="entry name" value="Sulfate_adenylyltrnsfr_sub2"/>
</dbReference>
<evidence type="ECO:0000313" key="8">
    <source>
        <dbReference type="EMBL" id="RGE45435.1"/>
    </source>
</evidence>
<dbReference type="FunFam" id="3.40.50.620:FF:000002">
    <property type="entry name" value="Sulfate adenylyltransferase subunit 2"/>
    <property type="match status" value="1"/>
</dbReference>
<comment type="subunit">
    <text evidence="6">Heterodimer composed of CysD, the smaller subunit, and CysN.</text>
</comment>
<protein>
    <recommendedName>
        <fullName evidence="6">Sulfate adenylyltransferase subunit 2</fullName>
        <ecNumber evidence="6">2.7.7.4</ecNumber>
    </recommendedName>
    <alternativeName>
        <fullName evidence="6">ATP-sulfurylase small subunit</fullName>
    </alternativeName>
    <alternativeName>
        <fullName evidence="6">Sulfate adenylate transferase</fullName>
        <shortName evidence="6">SAT</shortName>
    </alternativeName>
</protein>
<dbReference type="UniPathway" id="UPA00140">
    <property type="reaction ID" value="UER00204"/>
</dbReference>
<evidence type="ECO:0000256" key="1">
    <source>
        <dbReference type="ARBA" id="ARBA00008885"/>
    </source>
</evidence>
<evidence type="ECO:0000256" key="5">
    <source>
        <dbReference type="ARBA" id="ARBA00022840"/>
    </source>
</evidence>
<feature type="domain" description="Phosphoadenosine phosphosulphate reductase" evidence="7">
    <location>
        <begin position="364"/>
        <end position="591"/>
    </location>
</feature>
<comment type="function">
    <text evidence="6">With CysN forms the ATP sulfurylase (ATPS) that catalyzes the adenylation of sulfate producing adenosine 5'-phosphosulfate (APS) and diphosphate, the first enzymatic step in sulfur assimilation pathway. APS synthesis involves the formation of a high-energy phosphoric-sulfuric acid anhydride bond driven by GTP hydrolysis by CysN coupled to ATP hydrolysis by CysD.</text>
</comment>
<dbReference type="InterPro" id="IPR011784">
    <property type="entry name" value="SO4_adenylTrfase_ssu"/>
</dbReference>
<dbReference type="EMBL" id="QURR01000009">
    <property type="protein sequence ID" value="RGE45435.1"/>
    <property type="molecule type" value="Genomic_DNA"/>
</dbReference>
<evidence type="ECO:0000259" key="7">
    <source>
        <dbReference type="Pfam" id="PF01507"/>
    </source>
</evidence>
<dbReference type="SUPFAM" id="SSF52402">
    <property type="entry name" value="Adenine nucleotide alpha hydrolases-like"/>
    <property type="match status" value="1"/>
</dbReference>
<dbReference type="PANTHER" id="PTHR43196:SF1">
    <property type="entry name" value="SULFATE ADENYLYLTRANSFERASE SUBUNIT 2"/>
    <property type="match status" value="1"/>
</dbReference>
<organism evidence="8 9">
    <name type="scientific">Comamonas testosteroni</name>
    <name type="common">Pseudomonas testosteroni</name>
    <dbReference type="NCBI Taxonomy" id="285"/>
    <lineage>
        <taxon>Bacteria</taxon>
        <taxon>Pseudomonadati</taxon>
        <taxon>Pseudomonadota</taxon>
        <taxon>Betaproteobacteria</taxon>
        <taxon>Burkholderiales</taxon>
        <taxon>Comamonadaceae</taxon>
        <taxon>Comamonas</taxon>
    </lineage>
</organism>
<proteinExistence type="inferred from homology"/>
<sequence length="637" mass="72892">MAIGKKLSVQEINPLRIQAVKLRLEGKTLKEIGLATGLSTPTIISAHKAWQEGGWSAVPIRERGRKPGEGRTLSAMQEQDIYVQLVSTQPADHGLPFLLWQLEAMQQLIQQRQQFDLPERTTAQYLQRWNLNADRPIKRMQQASSAVQRWYASTYLDICDQARKENASIVWIDDFGAHNNCPGRLRHGILRAVNNRGKVLWQPYEGSLRAAHLEDFFDRLQRSSDCKLFALLPAMQWQRAATFSSLSSDRSDRLRLFHLPAATEMLVQSHELADSISKTAQSLISAPPPPPRETPKPAILDPMAAMAQQLLKHQFAQKFDLTHSYSSKHQKQKTKEKSVVLTHLQRLEAESIQAMREVVAEAENPVMLYSIGKDSAVMLHLAMKAFYPAKPPFPLLHVDTTWKFQDMYRFRDQMAAKLGMDLLVHINPEGLEMGISPFKHGSAIHTDVMKTEGLKQALDKYGFDAAFGGARRDEEKSRAKERIFSFRSDQHRWDPKNQRPELWHLYNARKNKGESIRVFPLSNWTELDIWQYIYLENIPIVPLYFSAPRPVVERDGTLIMVDDDRMPLKSGEVPMMRNVRFRTLGCYPLTGAVESDANTLPKIIQEMLLTRTSERQGRMIDHDSAASMEKKKQEGYF</sequence>